<evidence type="ECO:0000313" key="5">
    <source>
        <dbReference type="Proteomes" id="UP000694546"/>
    </source>
</evidence>
<keyword evidence="5" id="KW-1185">Reference proteome</keyword>
<dbReference type="InterPro" id="IPR036179">
    <property type="entry name" value="Ig-like_dom_sf"/>
</dbReference>
<dbReference type="AlphaFoldDB" id="A0A8C4YXI1"/>
<dbReference type="Gene3D" id="2.60.40.10">
    <property type="entry name" value="Immunoglobulins"/>
    <property type="match status" value="2"/>
</dbReference>
<dbReference type="GO" id="GO:0004888">
    <property type="term" value="F:transmembrane signaling receptor activity"/>
    <property type="evidence" value="ECO:0007669"/>
    <property type="project" value="TreeGrafter"/>
</dbReference>
<organism evidence="4 5">
    <name type="scientific">Gadus morhua</name>
    <name type="common">Atlantic cod</name>
    <dbReference type="NCBI Taxonomy" id="8049"/>
    <lineage>
        <taxon>Eukaryota</taxon>
        <taxon>Metazoa</taxon>
        <taxon>Chordata</taxon>
        <taxon>Craniata</taxon>
        <taxon>Vertebrata</taxon>
        <taxon>Euteleostomi</taxon>
        <taxon>Actinopterygii</taxon>
        <taxon>Neopterygii</taxon>
        <taxon>Teleostei</taxon>
        <taxon>Neoteleostei</taxon>
        <taxon>Acanthomorphata</taxon>
        <taxon>Zeiogadaria</taxon>
        <taxon>Gadariae</taxon>
        <taxon>Gadiformes</taxon>
        <taxon>Gadoidei</taxon>
        <taxon>Gadidae</taxon>
        <taxon>Gadus</taxon>
    </lineage>
</organism>
<dbReference type="SUPFAM" id="SSF48726">
    <property type="entry name" value="Immunoglobulin"/>
    <property type="match status" value="1"/>
</dbReference>
<dbReference type="Ensembl" id="ENSGMOT00000001031.2">
    <property type="protein sequence ID" value="ENSGMOP00000000995.2"/>
    <property type="gene ID" value="ENSGMOG00000026866.1"/>
</dbReference>
<evidence type="ECO:0000313" key="4">
    <source>
        <dbReference type="Ensembl" id="ENSGMOP00000000995.2"/>
    </source>
</evidence>
<dbReference type="SMART" id="SM00409">
    <property type="entry name" value="IG"/>
    <property type="match status" value="2"/>
</dbReference>
<dbReference type="InterPro" id="IPR003599">
    <property type="entry name" value="Ig_sub"/>
</dbReference>
<accession>A0A8C4YXI1</accession>
<dbReference type="InterPro" id="IPR050488">
    <property type="entry name" value="Ig_Fc_receptor"/>
</dbReference>
<reference evidence="4" key="1">
    <citation type="submission" date="2025-08" db="UniProtKB">
        <authorList>
            <consortium name="Ensembl"/>
        </authorList>
    </citation>
    <scope>IDENTIFICATION</scope>
</reference>
<sequence>SQQESVCLRISPCFGRSLGISPCRTQFFTEESFTLYCGADERIMTNSHSDTCSQKSHECVLQLVREYQSGTYWCQSNFGERGEAVNITVTAGSVILGSPVHPVPEGSPVTLRCLTSHKSSNQLGVVTPINQSCTFSRDGRLIGVGLTGEMSFAAVNRSHEGLYTCTFSGVESPGSWLAVRGELCLYTQRHRITLPSPQHNSSSNSTH</sequence>
<reference evidence="4" key="2">
    <citation type="submission" date="2025-09" db="UniProtKB">
        <authorList>
            <consortium name="Ensembl"/>
        </authorList>
    </citation>
    <scope>IDENTIFICATION</scope>
</reference>
<proteinExistence type="predicted"/>
<dbReference type="Proteomes" id="UP000694546">
    <property type="component" value="Chromosome 17"/>
</dbReference>
<keyword evidence="2" id="KW-1015">Disulfide bond</keyword>
<dbReference type="PANTHER" id="PTHR11481:SF64">
    <property type="entry name" value="FC RECEPTOR-LIKE PROTEIN 4"/>
    <property type="match status" value="1"/>
</dbReference>
<dbReference type="GO" id="GO:0007166">
    <property type="term" value="P:cell surface receptor signaling pathway"/>
    <property type="evidence" value="ECO:0007669"/>
    <property type="project" value="TreeGrafter"/>
</dbReference>
<keyword evidence="1" id="KW-0732">Signal</keyword>
<dbReference type="GO" id="GO:0006955">
    <property type="term" value="P:immune response"/>
    <property type="evidence" value="ECO:0007669"/>
    <property type="project" value="TreeGrafter"/>
</dbReference>
<protein>
    <recommendedName>
        <fullName evidence="3">Immunoglobulin domain-containing protein</fullName>
    </recommendedName>
</protein>
<feature type="domain" description="Immunoglobulin" evidence="3">
    <location>
        <begin position="98"/>
        <end position="180"/>
    </location>
</feature>
<dbReference type="PANTHER" id="PTHR11481">
    <property type="entry name" value="IMMUNOGLOBULIN FC RECEPTOR"/>
    <property type="match status" value="1"/>
</dbReference>
<dbReference type="InterPro" id="IPR013783">
    <property type="entry name" value="Ig-like_fold"/>
</dbReference>
<name>A0A8C4YXI1_GADMO</name>
<dbReference type="OMA" id="RIMTNSH"/>
<evidence type="ECO:0000259" key="3">
    <source>
        <dbReference type="SMART" id="SM00409"/>
    </source>
</evidence>
<dbReference type="GO" id="GO:0009897">
    <property type="term" value="C:external side of plasma membrane"/>
    <property type="evidence" value="ECO:0007669"/>
    <property type="project" value="TreeGrafter"/>
</dbReference>
<feature type="domain" description="Immunoglobulin" evidence="3">
    <location>
        <begin position="22"/>
        <end position="90"/>
    </location>
</feature>
<evidence type="ECO:0000256" key="1">
    <source>
        <dbReference type="ARBA" id="ARBA00022729"/>
    </source>
</evidence>
<dbReference type="GeneTree" id="ENSGT01010000228334"/>
<evidence type="ECO:0000256" key="2">
    <source>
        <dbReference type="ARBA" id="ARBA00023157"/>
    </source>
</evidence>